<feature type="region of interest" description="Actin-binding" evidence="17">
    <location>
        <begin position="747"/>
        <end position="769"/>
    </location>
</feature>
<dbReference type="Gene3D" id="1.20.120.720">
    <property type="entry name" value="Myosin VI head, motor domain, U50 subdomain"/>
    <property type="match status" value="1"/>
</dbReference>
<sequence length="1486" mass="166368">MHLPKAQTSGLRNTEEKMSQKTVVPPSHRFTKSLPVDFRFMGSPTSDPIGYADVNSGNNGVTSLSVPENGDSGGKVVEKIENGVADSDQANEDSPYIGNAILVEDRPSVGDEDVDSAATPLPSVSKSNIGCRWSDITSYATKKKVQSWFQLPSGNWELGRIMSTSGIESIISLPDGKILKVNSDSLIPANPDILDGVDDLMQLSFLNEPSVLFNLQYRYNQDMIYTKAGPVLVAINPFKKVSLYGNYYIEAYKNKSIESPHVYAIADTAIREMTRDEVNQSIIISGESGAGKTETAKIAMQYLAALGGGSGIEDEILKTNPILEAFGNAKTLRNDNSSRFGKLIEIHFSETGKISGAKIQTFLLEKSRVVQCAEGERSYHIFYQLCAGAPRALREKLNLKDVDDYKYLKQSNCYSIAGVDDAEQFRIVKEALDVVHVSKEDQESVFAMLAAVLCLGNVSFAMIDNENHVEAVADESLINVAKLIGCDTADLNLALSTRKMRVGNDNIVQKLTLSQAVDTRDALAKSIYACLFEWLVEQINKSLAVGKWRTGRSISILDIYGFESFDRNSFEQFCINYANERLQQHFNRHLFKLEQEEYIQDGIDWAKVDFDDNQDCLTLFEKKPLGLLSLLDEESTFPNGTDFTFANKLKQHLNSNSCFRGEREKAFTVSHFAGEVTYDTTGFLEKNRDLLHLDSIQLLSSCSCHLPQTFASNMLNQSGKPVVGPLHKAGGADSQKLSVATKFKSQLFQLMQRLESTTPHFIRCIKPNNFQSPGSYEQGLVLQQLRCCGVLEVVRISRSGFPTRMSHQKFAKRYGFLLLENVASQDPLSVSVAILHQFNILPEMYQVGYTKLFFRTGQIGALEDTRNHTLHGILRVQSCFRGHQARSHFKELQRGTATLQSFVRGQKTRKEFAVLLQRHRAAVVIQKQIKGRNARKTFKNINNASLVIQSVIRGWLVRRCSGDIGLVKSGASKANESDEVLVKSSFLAELQRRVLKAEAALREKEEENDILHQRLQQYESRWSEYELKMNSMEEVWQKQMRSLQSSLSIAKKSLAVDESERNSDASVNASDDREYSWDTGSNHKGPESNGLRPIGAGLSVISRLAEEFEQRSQVFGDDAKFLVEVKSGQVEASLNPDRELRRLKQMFETWKKDYAARLRETKVILNKLGNEEGALDKVKKKWWGRRNSTSQREDDHEHPSEALSSVAGGVVALGKFDALHIGHRELAIQASKVGTPYLLSFVGMAEVLGWEPRPPIVAQCDRKRVLSSWAPYCGNVAPKEFQVQFMSVRHLTPRQFVEKLAKELGVCGVVAGENYRFGYKAAGDASELVRLCDEFGMGAYIINSVMDRHQDARNMNCCDLKERGQVSSTRVRHALAEGDMKYVSDLLGRQHRLLLVVKDWESSTITSRKHRVSAPKSSLLNLPPKDGFYENCSLLFGEQKPVTCRVSIDKTHIHLEVNQVDFCDYDYSQNSQILGIEFGELGVNCV</sequence>
<keyword evidence="14 17" id="KW-0505">Motor protein</keyword>
<dbReference type="RefSeq" id="XP_022724912.1">
    <property type="nucleotide sequence ID" value="XM_022869177.1"/>
</dbReference>
<dbReference type="Gene3D" id="1.20.58.530">
    <property type="match status" value="1"/>
</dbReference>
<dbReference type="Gene3D" id="3.40.50.620">
    <property type="entry name" value="HUPs"/>
    <property type="match status" value="1"/>
</dbReference>
<evidence type="ECO:0000313" key="22">
    <source>
        <dbReference type="Proteomes" id="UP000515121"/>
    </source>
</evidence>
<dbReference type="PANTHER" id="PTHR13140">
    <property type="entry name" value="MYOSIN"/>
    <property type="match status" value="1"/>
</dbReference>
<dbReference type="SUPFAM" id="SSF52374">
    <property type="entry name" value="Nucleotidylyl transferase"/>
    <property type="match status" value="1"/>
</dbReference>
<keyword evidence="7" id="KW-0677">Repeat</keyword>
<name>A0A6P5XBD3_DURZI</name>
<dbReference type="UniPathway" id="UPA00277">
    <property type="reaction ID" value="UER00407"/>
</dbReference>
<dbReference type="InterPro" id="IPR014729">
    <property type="entry name" value="Rossmann-like_a/b/a_fold"/>
</dbReference>
<keyword evidence="15 17" id="KW-0009">Actin-binding</keyword>
<organism evidence="22 23">
    <name type="scientific">Durio zibethinus</name>
    <name type="common">Durian</name>
    <dbReference type="NCBI Taxonomy" id="66656"/>
    <lineage>
        <taxon>Eukaryota</taxon>
        <taxon>Viridiplantae</taxon>
        <taxon>Streptophyta</taxon>
        <taxon>Embryophyta</taxon>
        <taxon>Tracheophyta</taxon>
        <taxon>Spermatophyta</taxon>
        <taxon>Magnoliopsida</taxon>
        <taxon>eudicotyledons</taxon>
        <taxon>Gunneridae</taxon>
        <taxon>Pentapetalae</taxon>
        <taxon>rosids</taxon>
        <taxon>malvids</taxon>
        <taxon>Malvales</taxon>
        <taxon>Malvaceae</taxon>
        <taxon>Helicteroideae</taxon>
        <taxon>Durio</taxon>
    </lineage>
</organism>
<evidence type="ECO:0000256" key="17">
    <source>
        <dbReference type="PROSITE-ProRule" id="PRU00782"/>
    </source>
</evidence>
<dbReference type="InterPro" id="IPR027417">
    <property type="entry name" value="P-loop_NTPase"/>
</dbReference>
<evidence type="ECO:0000256" key="12">
    <source>
        <dbReference type="ARBA" id="ARBA00023054"/>
    </source>
</evidence>
<evidence type="ECO:0000256" key="15">
    <source>
        <dbReference type="ARBA" id="ARBA00023203"/>
    </source>
</evidence>
<dbReference type="GO" id="GO:0005737">
    <property type="term" value="C:cytoplasm"/>
    <property type="evidence" value="ECO:0007669"/>
    <property type="project" value="TreeGrafter"/>
</dbReference>
<evidence type="ECO:0000256" key="11">
    <source>
        <dbReference type="ARBA" id="ARBA00022860"/>
    </source>
</evidence>
<feature type="compositionally biased region" description="Polar residues" evidence="19">
    <location>
        <begin position="1"/>
        <end position="12"/>
    </location>
</feature>
<keyword evidence="12 18" id="KW-0175">Coiled coil</keyword>
<dbReference type="Gene3D" id="1.10.10.820">
    <property type="match status" value="1"/>
</dbReference>
<dbReference type="EC" id="2.7.7.2" evidence="2"/>
<dbReference type="GeneID" id="111281449"/>
<dbReference type="Pfam" id="PF00612">
    <property type="entry name" value="IQ"/>
    <property type="match status" value="4"/>
</dbReference>
<dbReference type="GO" id="GO:0003919">
    <property type="term" value="F:FMN adenylyltransferase activity"/>
    <property type="evidence" value="ECO:0007669"/>
    <property type="project" value="UniProtKB-EC"/>
</dbReference>
<evidence type="ECO:0000256" key="1">
    <source>
        <dbReference type="ARBA" id="ARBA00004726"/>
    </source>
</evidence>
<feature type="binding site" evidence="17">
    <location>
        <begin position="286"/>
        <end position="293"/>
    </location>
    <ligand>
        <name>ATP</name>
        <dbReference type="ChEBI" id="CHEBI:30616"/>
    </ligand>
</feature>
<evidence type="ECO:0000256" key="6">
    <source>
        <dbReference type="ARBA" id="ARBA00022695"/>
    </source>
</evidence>
<evidence type="ECO:0000259" key="20">
    <source>
        <dbReference type="PROSITE" id="PS51456"/>
    </source>
</evidence>
<dbReference type="OrthoDB" id="6108017at2759"/>
<reference evidence="23" key="1">
    <citation type="submission" date="2025-08" db="UniProtKB">
        <authorList>
            <consortium name="RefSeq"/>
        </authorList>
    </citation>
    <scope>IDENTIFICATION</scope>
    <source>
        <tissue evidence="23">Fruit stalk</tissue>
    </source>
</reference>
<protein>
    <recommendedName>
        <fullName evidence="2">FAD synthase</fullName>
        <ecNumber evidence="2">2.7.7.2</ecNumber>
    </recommendedName>
</protein>
<feature type="coiled-coil region" evidence="18">
    <location>
        <begin position="987"/>
        <end position="1035"/>
    </location>
</feature>
<dbReference type="InterPro" id="IPR015864">
    <property type="entry name" value="FAD_synthase"/>
</dbReference>
<evidence type="ECO:0000256" key="5">
    <source>
        <dbReference type="ARBA" id="ARBA00022679"/>
    </source>
</evidence>
<dbReference type="Pfam" id="PF25369">
    <property type="entry name" value="SH3_VIII-1_N"/>
    <property type="match status" value="1"/>
</dbReference>
<evidence type="ECO:0000256" key="9">
    <source>
        <dbReference type="ARBA" id="ARBA00022827"/>
    </source>
</evidence>
<keyword evidence="4" id="KW-0288">FMN</keyword>
<accession>A0A6P5XBD3</accession>
<evidence type="ECO:0000256" key="7">
    <source>
        <dbReference type="ARBA" id="ARBA00022737"/>
    </source>
</evidence>
<dbReference type="GO" id="GO:0005524">
    <property type="term" value="F:ATP binding"/>
    <property type="evidence" value="ECO:0007669"/>
    <property type="project" value="UniProtKB-UniRule"/>
</dbReference>
<evidence type="ECO:0000256" key="3">
    <source>
        <dbReference type="ARBA" id="ARBA00022630"/>
    </source>
</evidence>
<proteinExistence type="inferred from homology"/>
<evidence type="ECO:0000256" key="18">
    <source>
        <dbReference type="SAM" id="Coils"/>
    </source>
</evidence>
<dbReference type="SMART" id="SM00015">
    <property type="entry name" value="IQ"/>
    <property type="match status" value="4"/>
</dbReference>
<evidence type="ECO:0000256" key="13">
    <source>
        <dbReference type="ARBA" id="ARBA00023123"/>
    </source>
</evidence>
<feature type="region of interest" description="Disordered" evidence="19">
    <location>
        <begin position="1"/>
        <end position="29"/>
    </location>
</feature>
<evidence type="ECO:0000256" key="16">
    <source>
        <dbReference type="ARBA" id="ARBA00060862"/>
    </source>
</evidence>
<dbReference type="KEGG" id="dzi:111281449"/>
<dbReference type="GO" id="GO:0005516">
    <property type="term" value="F:calmodulin binding"/>
    <property type="evidence" value="ECO:0007669"/>
    <property type="project" value="UniProtKB-KW"/>
</dbReference>
<dbReference type="Pfam" id="PF06574">
    <property type="entry name" value="FAD_syn"/>
    <property type="match status" value="1"/>
</dbReference>
<dbReference type="InterPro" id="IPR004009">
    <property type="entry name" value="SH3_Myosin"/>
</dbReference>
<dbReference type="CDD" id="cd01383">
    <property type="entry name" value="MYSc_Myo8"/>
    <property type="match status" value="1"/>
</dbReference>
<keyword evidence="9" id="KW-0274">FAD</keyword>
<dbReference type="InterPro" id="IPR057535">
    <property type="entry name" value="MYO1-3_N_SH3"/>
</dbReference>
<dbReference type="GO" id="GO:0006747">
    <property type="term" value="P:FAD biosynthetic process"/>
    <property type="evidence" value="ECO:0007669"/>
    <property type="project" value="UniProtKB-UniPathway"/>
</dbReference>
<dbReference type="Gene3D" id="1.20.5.190">
    <property type="match status" value="2"/>
</dbReference>
<dbReference type="InterPro" id="IPR036961">
    <property type="entry name" value="Kinesin_motor_dom_sf"/>
</dbReference>
<dbReference type="GO" id="GO:0051015">
    <property type="term" value="F:actin filament binding"/>
    <property type="evidence" value="ECO:0007669"/>
    <property type="project" value="TreeGrafter"/>
</dbReference>
<evidence type="ECO:0000256" key="14">
    <source>
        <dbReference type="ARBA" id="ARBA00023175"/>
    </source>
</evidence>
<dbReference type="GO" id="GO:0009231">
    <property type="term" value="P:riboflavin biosynthetic process"/>
    <property type="evidence" value="ECO:0007669"/>
    <property type="project" value="InterPro"/>
</dbReference>
<dbReference type="GO" id="GO:0016020">
    <property type="term" value="C:membrane"/>
    <property type="evidence" value="ECO:0007669"/>
    <property type="project" value="TreeGrafter"/>
</dbReference>
<keyword evidence="10 17" id="KW-0067">ATP-binding</keyword>
<keyword evidence="3" id="KW-0285">Flavoprotein</keyword>
<comment type="similarity">
    <text evidence="16">Belongs to the TRAFAC class myosin-kinesin ATPase superfamily. Myosin family. Plant myosin class VIII subfamily.</text>
</comment>
<keyword evidence="11" id="KW-0112">Calmodulin-binding</keyword>
<dbReference type="GO" id="GO:0030048">
    <property type="term" value="P:actin filament-based movement"/>
    <property type="evidence" value="ECO:0007669"/>
    <property type="project" value="UniProtKB-ARBA"/>
</dbReference>
<dbReference type="SUPFAM" id="SSF52540">
    <property type="entry name" value="P-loop containing nucleoside triphosphate hydrolases"/>
    <property type="match status" value="1"/>
</dbReference>
<keyword evidence="22" id="KW-1185">Reference proteome</keyword>
<evidence type="ECO:0000313" key="23">
    <source>
        <dbReference type="RefSeq" id="XP_022724912.1"/>
    </source>
</evidence>
<dbReference type="Gene3D" id="3.40.850.10">
    <property type="entry name" value="Kinesin motor domain"/>
    <property type="match status" value="1"/>
</dbReference>
<feature type="domain" description="Myosin N-terminal SH3-like" evidence="21">
    <location>
        <begin position="142"/>
        <end position="191"/>
    </location>
</feature>
<feature type="region of interest" description="Disordered" evidence="19">
    <location>
        <begin position="1058"/>
        <end position="1091"/>
    </location>
</feature>
<feature type="domain" description="Myosin motor" evidence="20">
    <location>
        <begin position="195"/>
        <end position="867"/>
    </location>
</feature>
<dbReference type="PROSITE" id="PS50096">
    <property type="entry name" value="IQ"/>
    <property type="match status" value="3"/>
</dbReference>
<evidence type="ECO:0000256" key="10">
    <source>
        <dbReference type="ARBA" id="ARBA00022840"/>
    </source>
</evidence>
<keyword evidence="8 17" id="KW-0547">Nucleotide-binding</keyword>
<dbReference type="Gene3D" id="6.20.240.20">
    <property type="match status" value="1"/>
</dbReference>
<dbReference type="InterPro" id="IPR001609">
    <property type="entry name" value="Myosin_head_motor_dom-like"/>
</dbReference>
<dbReference type="GO" id="GO:0016459">
    <property type="term" value="C:myosin complex"/>
    <property type="evidence" value="ECO:0007669"/>
    <property type="project" value="UniProtKB-KW"/>
</dbReference>
<dbReference type="FunFam" id="1.20.58.530:FF:000013">
    <property type="entry name" value="Unconventional myosin-XIX"/>
    <property type="match status" value="1"/>
</dbReference>
<dbReference type="FunFam" id="1.10.10.820:FF:000001">
    <property type="entry name" value="Myosin heavy chain"/>
    <property type="match status" value="1"/>
</dbReference>
<dbReference type="PROSITE" id="PS51844">
    <property type="entry name" value="SH3_LIKE"/>
    <property type="match status" value="1"/>
</dbReference>
<evidence type="ECO:0000256" key="4">
    <source>
        <dbReference type="ARBA" id="ARBA00022643"/>
    </source>
</evidence>
<dbReference type="GO" id="GO:0007015">
    <property type="term" value="P:actin filament organization"/>
    <property type="evidence" value="ECO:0007669"/>
    <property type="project" value="TreeGrafter"/>
</dbReference>
<dbReference type="PANTHER" id="PTHR13140:SF780">
    <property type="entry name" value="MYOSIN-1"/>
    <property type="match status" value="1"/>
</dbReference>
<dbReference type="PRINTS" id="PR00193">
    <property type="entry name" value="MYOSINHEAVY"/>
</dbReference>
<dbReference type="Proteomes" id="UP000515121">
    <property type="component" value="Unplaced"/>
</dbReference>
<dbReference type="SMART" id="SM00242">
    <property type="entry name" value="MYSc"/>
    <property type="match status" value="1"/>
</dbReference>
<comment type="pathway">
    <text evidence="1">Cofactor biosynthesis; FAD biosynthesis; FAD from FMN: step 1/1.</text>
</comment>
<evidence type="ECO:0000256" key="8">
    <source>
        <dbReference type="ARBA" id="ARBA00022741"/>
    </source>
</evidence>
<dbReference type="InterPro" id="IPR000048">
    <property type="entry name" value="IQ_motif_EF-hand-BS"/>
</dbReference>
<dbReference type="GO" id="GO:0000146">
    <property type="term" value="F:microfilament motor activity"/>
    <property type="evidence" value="ECO:0007669"/>
    <property type="project" value="TreeGrafter"/>
</dbReference>
<keyword evidence="13 17" id="KW-0518">Myosin</keyword>
<keyword evidence="6" id="KW-0548">Nucleotidyltransferase</keyword>
<keyword evidence="5" id="KW-0808">Transferase</keyword>
<evidence type="ECO:0000256" key="2">
    <source>
        <dbReference type="ARBA" id="ARBA00012393"/>
    </source>
</evidence>
<dbReference type="Pfam" id="PF00063">
    <property type="entry name" value="Myosin_head"/>
    <property type="match status" value="1"/>
</dbReference>
<evidence type="ECO:0000259" key="21">
    <source>
        <dbReference type="PROSITE" id="PS51844"/>
    </source>
</evidence>
<dbReference type="InterPro" id="IPR036022">
    <property type="entry name" value="MYSc_Myo8"/>
</dbReference>
<evidence type="ECO:0000256" key="19">
    <source>
        <dbReference type="SAM" id="MobiDB-lite"/>
    </source>
</evidence>
<gene>
    <name evidence="23" type="primary">LOC111281449</name>
</gene>
<dbReference type="PROSITE" id="PS51456">
    <property type="entry name" value="MYOSIN_MOTOR"/>
    <property type="match status" value="1"/>
</dbReference>